<evidence type="ECO:0008006" key="3">
    <source>
        <dbReference type="Google" id="ProtNLM"/>
    </source>
</evidence>
<accession>A0A7D7RK84</accession>
<sequence length="213" mass="24517">MPKRKHELTGQKFKEFTVLNLSDMKDKNGKKKWRCRCSCGNIRYILASELMREKGQKSCGCTSIKNIKAARITHGMSKSRLYKIWSGMKGRCGRVSCTNYQYYGARGISVCEEWLDFVPFMIWSLSNGYTDELSIDRINSNGNYQPSNCRWTTQKVQMNNTTRTKKIAYNGEDLSITLWAEKLGIPKKVLVSRMKANWSTEKILSTPSHENIS</sequence>
<name>A0A7D7RK84_PLAMR</name>
<dbReference type="EMBL" id="CP059540">
    <property type="protein sequence ID" value="QMT16244.1"/>
    <property type="molecule type" value="Genomic_DNA"/>
</dbReference>
<dbReference type="KEGG" id="pdec:H1Q58_09660"/>
<organism evidence="1 2">
    <name type="scientific">Planococcus maritimus</name>
    <dbReference type="NCBI Taxonomy" id="192421"/>
    <lineage>
        <taxon>Bacteria</taxon>
        <taxon>Bacillati</taxon>
        <taxon>Bacillota</taxon>
        <taxon>Bacilli</taxon>
        <taxon>Bacillales</taxon>
        <taxon>Caryophanaceae</taxon>
        <taxon>Planococcus</taxon>
    </lineage>
</organism>
<gene>
    <name evidence="1" type="ORF">H1Q58_09660</name>
</gene>
<protein>
    <recommendedName>
        <fullName evidence="3">AP2 domain-containing protein</fullName>
    </recommendedName>
</protein>
<reference evidence="1 2" key="1">
    <citation type="submission" date="2020-07" db="EMBL/GenBank/DDBJ databases">
        <title>Screening of a cold-adapted Planococcus bacterium producing protease in traditional shrimp paste and protease identification by genome sequencing.</title>
        <authorList>
            <person name="Gao R."/>
            <person name="Leng W."/>
            <person name="Chu Q."/>
            <person name="Wu X."/>
            <person name="Liu H."/>
            <person name="Li X."/>
        </authorList>
    </citation>
    <scope>NUCLEOTIDE SEQUENCE [LARGE SCALE GENOMIC DNA]</scope>
    <source>
        <strain evidence="1 2">XJ11</strain>
    </source>
</reference>
<dbReference type="Proteomes" id="UP000514716">
    <property type="component" value="Chromosome"/>
</dbReference>
<dbReference type="AlphaFoldDB" id="A0A7D7RK84"/>
<keyword evidence="2" id="KW-1185">Reference proteome</keyword>
<proteinExistence type="predicted"/>
<dbReference type="RefSeq" id="WP_182091327.1">
    <property type="nucleotide sequence ID" value="NZ_CP059540.1"/>
</dbReference>
<evidence type="ECO:0000313" key="2">
    <source>
        <dbReference type="Proteomes" id="UP000514716"/>
    </source>
</evidence>
<evidence type="ECO:0000313" key="1">
    <source>
        <dbReference type="EMBL" id="QMT16244.1"/>
    </source>
</evidence>